<dbReference type="Proteomes" id="UP000001819">
    <property type="component" value="Chromosome X"/>
</dbReference>
<dbReference type="FunCoup" id="A0A6I8UZ63">
    <property type="interactions" value="75"/>
</dbReference>
<dbReference type="InterPro" id="IPR003599">
    <property type="entry name" value="Ig_sub"/>
</dbReference>
<dbReference type="FunFam" id="2.60.40.10:FF:000077">
    <property type="entry name" value="Kirre like nephrin family adhesion molecule 3"/>
    <property type="match status" value="1"/>
</dbReference>
<dbReference type="FunFam" id="2.60.40.10:FF:000835">
    <property type="entry name" value="Hibris, isoform B"/>
    <property type="match status" value="1"/>
</dbReference>
<keyword evidence="8" id="KW-0325">Glycoprotein</keyword>
<dbReference type="InterPro" id="IPR013783">
    <property type="entry name" value="Ig-like_fold"/>
</dbReference>
<evidence type="ECO:0000256" key="9">
    <source>
        <dbReference type="ARBA" id="ARBA00023319"/>
    </source>
</evidence>
<protein>
    <submittedName>
        <fullName evidence="15">Irregular chiasm C-roughest protein</fullName>
    </submittedName>
</protein>
<evidence type="ECO:0000256" key="7">
    <source>
        <dbReference type="ARBA" id="ARBA00023157"/>
    </source>
</evidence>
<comment type="subcellular location">
    <subcellularLocation>
        <location evidence="1">Membrane</location>
        <topology evidence="1">Single-pass type I membrane protein</topology>
    </subcellularLocation>
</comment>
<evidence type="ECO:0000256" key="12">
    <source>
        <dbReference type="SAM" id="SignalP"/>
    </source>
</evidence>
<evidence type="ECO:0000256" key="1">
    <source>
        <dbReference type="ARBA" id="ARBA00004479"/>
    </source>
</evidence>
<reference evidence="15" key="1">
    <citation type="submission" date="2025-08" db="UniProtKB">
        <authorList>
            <consortium name="RefSeq"/>
        </authorList>
    </citation>
    <scope>IDENTIFICATION</scope>
    <source>
        <strain evidence="15">MV-25-SWS-2005</strain>
        <tissue evidence="15">Whole body</tissue>
    </source>
</reference>
<accession>A0A6I8UZ63</accession>
<evidence type="ECO:0000256" key="11">
    <source>
        <dbReference type="SAM" id="Phobius"/>
    </source>
</evidence>
<feature type="signal peptide" evidence="12">
    <location>
        <begin position="1"/>
        <end position="37"/>
    </location>
</feature>
<dbReference type="CDD" id="cd00096">
    <property type="entry name" value="Ig"/>
    <property type="match status" value="1"/>
</dbReference>
<evidence type="ECO:0000256" key="4">
    <source>
        <dbReference type="ARBA" id="ARBA00022737"/>
    </source>
</evidence>
<keyword evidence="5 11" id="KW-1133">Transmembrane helix</keyword>
<dbReference type="SMART" id="SM00409">
    <property type="entry name" value="IG"/>
    <property type="match status" value="5"/>
</dbReference>
<feature type="domain" description="Ig-like" evidence="13">
    <location>
        <begin position="437"/>
        <end position="537"/>
    </location>
</feature>
<evidence type="ECO:0000256" key="2">
    <source>
        <dbReference type="ARBA" id="ARBA00022692"/>
    </source>
</evidence>
<keyword evidence="2 11" id="KW-0812">Transmembrane</keyword>
<dbReference type="RefSeq" id="XP_002133983.3">
    <property type="nucleotide sequence ID" value="XM_002133947.3"/>
</dbReference>
<evidence type="ECO:0000313" key="15">
    <source>
        <dbReference type="RefSeq" id="XP_002133983.3"/>
    </source>
</evidence>
<feature type="domain" description="Ig-like" evidence="13">
    <location>
        <begin position="353"/>
        <end position="426"/>
    </location>
</feature>
<dbReference type="InterPro" id="IPR036179">
    <property type="entry name" value="Ig-like_dom_sf"/>
</dbReference>
<evidence type="ECO:0000313" key="14">
    <source>
        <dbReference type="Proteomes" id="UP000001819"/>
    </source>
</evidence>
<dbReference type="KEGG" id="dpo:6901282"/>
<dbReference type="GO" id="GO:0005911">
    <property type="term" value="C:cell-cell junction"/>
    <property type="evidence" value="ECO:0007669"/>
    <property type="project" value="TreeGrafter"/>
</dbReference>
<organism evidence="14 15">
    <name type="scientific">Drosophila pseudoobscura pseudoobscura</name>
    <name type="common">Fruit fly</name>
    <dbReference type="NCBI Taxonomy" id="46245"/>
    <lineage>
        <taxon>Eukaryota</taxon>
        <taxon>Metazoa</taxon>
        <taxon>Ecdysozoa</taxon>
        <taxon>Arthropoda</taxon>
        <taxon>Hexapoda</taxon>
        <taxon>Insecta</taxon>
        <taxon>Pterygota</taxon>
        <taxon>Neoptera</taxon>
        <taxon>Endopterygota</taxon>
        <taxon>Diptera</taxon>
        <taxon>Brachycera</taxon>
        <taxon>Muscomorpha</taxon>
        <taxon>Ephydroidea</taxon>
        <taxon>Drosophilidae</taxon>
        <taxon>Drosophila</taxon>
        <taxon>Sophophora</taxon>
    </lineage>
</organism>
<feature type="transmembrane region" description="Helical" evidence="11">
    <location>
        <begin position="538"/>
        <end position="563"/>
    </location>
</feature>
<feature type="region of interest" description="Disordered" evidence="10">
    <location>
        <begin position="716"/>
        <end position="738"/>
    </location>
</feature>
<keyword evidence="9" id="KW-0393">Immunoglobulin domain</keyword>
<evidence type="ECO:0000256" key="3">
    <source>
        <dbReference type="ARBA" id="ARBA00022729"/>
    </source>
</evidence>
<keyword evidence="14" id="KW-1185">Reference proteome</keyword>
<dbReference type="FunFam" id="2.60.40.10:FF:001837">
    <property type="entry name" value="Roughest, isoform B"/>
    <property type="match status" value="1"/>
</dbReference>
<keyword evidence="7" id="KW-1015">Disulfide bond</keyword>
<dbReference type="PROSITE" id="PS50835">
    <property type="entry name" value="IG_LIKE"/>
    <property type="match status" value="5"/>
</dbReference>
<dbReference type="Pfam" id="PF07679">
    <property type="entry name" value="I-set"/>
    <property type="match status" value="1"/>
</dbReference>
<evidence type="ECO:0000256" key="10">
    <source>
        <dbReference type="SAM" id="MobiDB-lite"/>
    </source>
</evidence>
<feature type="region of interest" description="Disordered" evidence="10">
    <location>
        <begin position="648"/>
        <end position="700"/>
    </location>
</feature>
<dbReference type="GO" id="GO:0050839">
    <property type="term" value="F:cell adhesion molecule binding"/>
    <property type="evidence" value="ECO:0007669"/>
    <property type="project" value="TreeGrafter"/>
</dbReference>
<dbReference type="Pfam" id="PF08205">
    <property type="entry name" value="C2-set_2"/>
    <property type="match status" value="1"/>
</dbReference>
<feature type="domain" description="Ig-like" evidence="13">
    <location>
        <begin position="39"/>
        <end position="138"/>
    </location>
</feature>
<sequence length="780" mass="85415">MTQRRRHQPPTMQTLAMMLPVLLLLVLTSVTVLPAHASPFTSYQNQRFAMEPQDQTAVVGARVTLPCRVINKQGTLQWTKDDFGLGTSRDLSGFERYAMVGSDEEGDYSLDIYPVMLDDDARYQCQVSPGPEGQPAIRSTFAGLTVLVPPEAPKITQGDVIYATEDRKVEIECISVGGKPAAEITWIDGLGNVLTDNIEYTVIPLPDLRRYTAKSVLRLTPKKEHHNTNFTCQAQNTADRTYRSAKIRVEVKYAPKVKVNVLGGGPTGGSSMGTHQRIVEHAQVRLECRADANPSDVRYRWYINDEPIIGGQKTEMIIRNVTRKFHDAIVKCEVQNSVGKSEDSETLDISYAPSFRQRPQSLEADIGSVVSLSCEVDSNPQPDIVWIQHPSDRVVGTSTNLTFSVSNETAGRYYCKVNVPGYAEISADAYVYLKGSPSIGSQRTQYGLVGDTARIECFASSVPRARHVSWTFNGQEISSESGHDYSILVDAVPGGVKSTLIIRDSQAYHYGKYNCTVVNDYGNDVAEIQLQAKKSVSLLVTIVGGASALVFLVVLIILLVMYLKCKNRTKLPPADVISEHQITKNGGVSCKMEPGDRTSNYSDLKVDISGGYVPYGDYTTHYSPPPQYLTTCSTKSNGSSTILQNNHQNQLQLQQQQSHQQHQHHQQQQSHQAPHHQQPPGQSLPMTFLTNSSGGSLTGSIIGSREIRQENGLPSLQSTTASVVSSSPNGSCSNQSTATTTHVVVPSSMALSVDPRYSAIYGNPYLRSSNSSLLPPPTAV</sequence>
<feature type="compositionally biased region" description="Low complexity" evidence="10">
    <location>
        <begin position="722"/>
        <end position="736"/>
    </location>
</feature>
<keyword evidence="4" id="KW-0677">Repeat</keyword>
<dbReference type="Pfam" id="PF13895">
    <property type="entry name" value="Ig_2"/>
    <property type="match status" value="1"/>
</dbReference>
<keyword evidence="6 11" id="KW-0472">Membrane</keyword>
<dbReference type="Pfam" id="PF13927">
    <property type="entry name" value="Ig_3"/>
    <property type="match status" value="1"/>
</dbReference>
<dbReference type="GO" id="GO:0098609">
    <property type="term" value="P:cell-cell adhesion"/>
    <property type="evidence" value="ECO:0007669"/>
    <property type="project" value="TreeGrafter"/>
</dbReference>
<dbReference type="SUPFAM" id="SSF48726">
    <property type="entry name" value="Immunoglobulin"/>
    <property type="match status" value="5"/>
</dbReference>
<dbReference type="InterPro" id="IPR007110">
    <property type="entry name" value="Ig-like_dom"/>
</dbReference>
<feature type="domain" description="Ig-like" evidence="13">
    <location>
        <begin position="150"/>
        <end position="248"/>
    </location>
</feature>
<dbReference type="InterPro" id="IPR013098">
    <property type="entry name" value="Ig_I-set"/>
</dbReference>
<feature type="domain" description="Ig-like" evidence="13">
    <location>
        <begin position="255"/>
        <end position="350"/>
    </location>
</feature>
<evidence type="ECO:0000256" key="5">
    <source>
        <dbReference type="ARBA" id="ARBA00022989"/>
    </source>
</evidence>
<gene>
    <name evidence="15" type="primary">rst</name>
</gene>
<dbReference type="InParanoid" id="A0A6I8UZ63"/>
<dbReference type="InterPro" id="IPR051275">
    <property type="entry name" value="Cell_adhesion_signaling"/>
</dbReference>
<dbReference type="Gene3D" id="2.60.40.10">
    <property type="entry name" value="Immunoglobulins"/>
    <property type="match status" value="5"/>
</dbReference>
<dbReference type="FunFam" id="2.60.40.10:FF:001916">
    <property type="entry name" value="Roughest, isoform B"/>
    <property type="match status" value="1"/>
</dbReference>
<dbReference type="GO" id="GO:0005886">
    <property type="term" value="C:plasma membrane"/>
    <property type="evidence" value="ECO:0007669"/>
    <property type="project" value="TreeGrafter"/>
</dbReference>
<dbReference type="InterPro" id="IPR003598">
    <property type="entry name" value="Ig_sub2"/>
</dbReference>
<dbReference type="AlphaFoldDB" id="A0A6I8UZ63"/>
<evidence type="ECO:0000256" key="8">
    <source>
        <dbReference type="ARBA" id="ARBA00023180"/>
    </source>
</evidence>
<proteinExistence type="predicted"/>
<evidence type="ECO:0000259" key="13">
    <source>
        <dbReference type="PROSITE" id="PS50835"/>
    </source>
</evidence>
<evidence type="ECO:0000256" key="6">
    <source>
        <dbReference type="ARBA" id="ARBA00023136"/>
    </source>
</evidence>
<feature type="chain" id="PRO_5026196837" evidence="12">
    <location>
        <begin position="38"/>
        <end position="780"/>
    </location>
</feature>
<keyword evidence="3 12" id="KW-0732">Signal</keyword>
<dbReference type="PANTHER" id="PTHR11640">
    <property type="entry name" value="NEPHRIN"/>
    <property type="match status" value="1"/>
</dbReference>
<dbReference type="PANTHER" id="PTHR11640:SF31">
    <property type="entry name" value="IRREGULAR CHIASM C-ROUGHEST PROTEIN-RELATED"/>
    <property type="match status" value="1"/>
</dbReference>
<dbReference type="InterPro" id="IPR013162">
    <property type="entry name" value="CD80_C2-set"/>
</dbReference>
<name>A0A6I8UZ63_DROPS</name>
<dbReference type="SMART" id="SM00408">
    <property type="entry name" value="IGc2"/>
    <property type="match status" value="5"/>
</dbReference>